<dbReference type="AlphaFoldDB" id="A0A699ZJ58"/>
<protein>
    <submittedName>
        <fullName evidence="2">Uncharacterized protein</fullName>
    </submittedName>
</protein>
<reference evidence="2 3" key="1">
    <citation type="submission" date="2020-02" db="EMBL/GenBank/DDBJ databases">
        <title>Draft genome sequence of Haematococcus lacustris strain NIES-144.</title>
        <authorList>
            <person name="Morimoto D."/>
            <person name="Nakagawa S."/>
            <person name="Yoshida T."/>
            <person name="Sawayama S."/>
        </authorList>
    </citation>
    <scope>NUCLEOTIDE SEQUENCE [LARGE SCALE GENOMIC DNA]</scope>
    <source>
        <strain evidence="2 3">NIES-144</strain>
    </source>
</reference>
<keyword evidence="3" id="KW-1185">Reference proteome</keyword>
<comment type="caution">
    <text evidence="2">The sequence shown here is derived from an EMBL/GenBank/DDBJ whole genome shotgun (WGS) entry which is preliminary data.</text>
</comment>
<gene>
    <name evidence="2" type="ORF">HaLaN_12032</name>
</gene>
<dbReference type="EMBL" id="BLLF01000893">
    <property type="protein sequence ID" value="GFH15742.1"/>
    <property type="molecule type" value="Genomic_DNA"/>
</dbReference>
<feature type="region of interest" description="Disordered" evidence="1">
    <location>
        <begin position="1"/>
        <end position="25"/>
    </location>
</feature>
<evidence type="ECO:0000313" key="2">
    <source>
        <dbReference type="EMBL" id="GFH15742.1"/>
    </source>
</evidence>
<evidence type="ECO:0000256" key="1">
    <source>
        <dbReference type="SAM" id="MobiDB-lite"/>
    </source>
</evidence>
<accession>A0A699ZJ58</accession>
<name>A0A699ZJ58_HAELA</name>
<sequence>MEREAVESGISRRYRTQRGSQGQTSFDVSTCLKDFYSSPRSWVLKRAVGRSGAELDREQLMPLALEVWHDIQTRARDDAVDFLLL</sequence>
<evidence type="ECO:0000313" key="3">
    <source>
        <dbReference type="Proteomes" id="UP000485058"/>
    </source>
</evidence>
<organism evidence="2 3">
    <name type="scientific">Haematococcus lacustris</name>
    <name type="common">Green alga</name>
    <name type="synonym">Haematococcus pluvialis</name>
    <dbReference type="NCBI Taxonomy" id="44745"/>
    <lineage>
        <taxon>Eukaryota</taxon>
        <taxon>Viridiplantae</taxon>
        <taxon>Chlorophyta</taxon>
        <taxon>core chlorophytes</taxon>
        <taxon>Chlorophyceae</taxon>
        <taxon>CS clade</taxon>
        <taxon>Chlamydomonadales</taxon>
        <taxon>Haematococcaceae</taxon>
        <taxon>Haematococcus</taxon>
    </lineage>
</organism>
<dbReference type="Proteomes" id="UP000485058">
    <property type="component" value="Unassembled WGS sequence"/>
</dbReference>
<proteinExistence type="predicted"/>